<evidence type="ECO:0000313" key="2">
    <source>
        <dbReference type="EMBL" id="KKK36756.1"/>
    </source>
</evidence>
<dbReference type="Proteomes" id="UP000034166">
    <property type="component" value="Unassembled WGS sequence"/>
</dbReference>
<feature type="domain" description="Helix-turn-helix" evidence="1">
    <location>
        <begin position="2"/>
        <end position="50"/>
    </location>
</feature>
<dbReference type="Pfam" id="PF12728">
    <property type="entry name" value="HTH_17"/>
    <property type="match status" value="1"/>
</dbReference>
<keyword evidence="3" id="KW-1185">Reference proteome</keyword>
<evidence type="ECO:0000313" key="3">
    <source>
        <dbReference type="Proteomes" id="UP000034166"/>
    </source>
</evidence>
<sequence length="76" mass="8978">MYLTIKEAAEYLSMPENAVESLVRQKKIRAVFDGEQYLVYKEQFATHLNQVEKYRKLVEEVLSEPIPEDIDIKDED</sequence>
<dbReference type="GO" id="GO:0003677">
    <property type="term" value="F:DNA binding"/>
    <property type="evidence" value="ECO:0007669"/>
    <property type="project" value="InterPro"/>
</dbReference>
<protein>
    <recommendedName>
        <fullName evidence="1">Helix-turn-helix domain-containing protein</fullName>
    </recommendedName>
</protein>
<gene>
    <name evidence="2" type="ORF">WQ57_17480</name>
</gene>
<dbReference type="OrthoDB" id="2166477at2"/>
<dbReference type="RefSeq" id="WP_046525054.1">
    <property type="nucleotide sequence ID" value="NZ_LAYY01000023.1"/>
</dbReference>
<dbReference type="NCBIfam" id="TIGR01764">
    <property type="entry name" value="excise"/>
    <property type="match status" value="1"/>
</dbReference>
<evidence type="ECO:0000259" key="1">
    <source>
        <dbReference type="Pfam" id="PF12728"/>
    </source>
</evidence>
<dbReference type="AlphaFoldDB" id="A0A0M2SST6"/>
<dbReference type="InterPro" id="IPR010093">
    <property type="entry name" value="SinI_DNA-bd"/>
</dbReference>
<name>A0A0M2SST6_9BACI</name>
<reference evidence="2 3" key="1">
    <citation type="submission" date="2015-04" db="EMBL/GenBank/DDBJ databases">
        <title>Taxonomic description and genome sequence of Bacillus campisalis sp. nov., a novel member of the genus Bacillus isolated from solar saltern.</title>
        <authorList>
            <person name="Mathan Kumar R."/>
            <person name="Kaur G."/>
            <person name="Kumar A."/>
            <person name="Singh N.K."/>
            <person name="Kaur N."/>
            <person name="Kumar N."/>
            <person name="Mayilraj S."/>
        </authorList>
    </citation>
    <scope>NUCLEOTIDE SEQUENCE [LARGE SCALE GENOMIC DNA]</scope>
    <source>
        <strain evidence="2 3">SA2-6</strain>
    </source>
</reference>
<proteinExistence type="predicted"/>
<organism evidence="2 3">
    <name type="scientific">Mesobacillus campisalis</name>
    <dbReference type="NCBI Taxonomy" id="1408103"/>
    <lineage>
        <taxon>Bacteria</taxon>
        <taxon>Bacillati</taxon>
        <taxon>Bacillota</taxon>
        <taxon>Bacilli</taxon>
        <taxon>Bacillales</taxon>
        <taxon>Bacillaceae</taxon>
        <taxon>Mesobacillus</taxon>
    </lineage>
</organism>
<comment type="caution">
    <text evidence="2">The sequence shown here is derived from an EMBL/GenBank/DDBJ whole genome shotgun (WGS) entry which is preliminary data.</text>
</comment>
<dbReference type="InterPro" id="IPR041657">
    <property type="entry name" value="HTH_17"/>
</dbReference>
<dbReference type="EMBL" id="LAYY01000023">
    <property type="protein sequence ID" value="KKK36756.1"/>
    <property type="molecule type" value="Genomic_DNA"/>
</dbReference>
<accession>A0A0M2SST6</accession>
<dbReference type="PATRIC" id="fig|1408103.3.peg.3880"/>